<keyword evidence="3 5" id="KW-1133">Transmembrane helix</keyword>
<evidence type="ECO:0000313" key="6">
    <source>
        <dbReference type="EMBL" id="EKB18953.1"/>
    </source>
</evidence>
<organism evidence="6 7">
    <name type="scientific">Aeromonas veronii AMC34</name>
    <dbReference type="NCBI Taxonomy" id="1073383"/>
    <lineage>
        <taxon>Bacteria</taxon>
        <taxon>Pseudomonadati</taxon>
        <taxon>Pseudomonadota</taxon>
        <taxon>Gammaproteobacteria</taxon>
        <taxon>Aeromonadales</taxon>
        <taxon>Aeromonadaceae</taxon>
        <taxon>Aeromonas</taxon>
    </lineage>
</organism>
<accession>K1IXQ5</accession>
<feature type="transmembrane region" description="Helical" evidence="5">
    <location>
        <begin position="28"/>
        <end position="48"/>
    </location>
</feature>
<evidence type="ECO:0000256" key="1">
    <source>
        <dbReference type="ARBA" id="ARBA00004141"/>
    </source>
</evidence>
<dbReference type="HOGENOM" id="CLU_082099_3_0_6"/>
<dbReference type="GO" id="GO:0016020">
    <property type="term" value="C:membrane"/>
    <property type="evidence" value="ECO:0007669"/>
    <property type="project" value="UniProtKB-SubCell"/>
</dbReference>
<proteinExistence type="predicted"/>
<protein>
    <submittedName>
        <fullName evidence="6">TIGR00659 family protein</fullName>
    </submittedName>
</protein>
<feature type="transmembrane region" description="Helical" evidence="5">
    <location>
        <begin position="204"/>
        <end position="227"/>
    </location>
</feature>
<reference evidence="6 7" key="1">
    <citation type="submission" date="2012-06" db="EMBL/GenBank/DDBJ databases">
        <title>The Genome Sequence of Aeromonas veronii AMC34.</title>
        <authorList>
            <consortium name="The Broad Institute Genome Sequencing Platform"/>
            <person name="Earl A."/>
            <person name="Ward D."/>
            <person name="Feldgarden M."/>
            <person name="Gevers D."/>
            <person name="Graf J."/>
            <person name="Tomasi A."/>
            <person name="Horneman A."/>
            <person name="Walker B."/>
            <person name="Young S.K."/>
            <person name="Zeng Q."/>
            <person name="Gargeya S."/>
            <person name="Fitzgerald M."/>
            <person name="Haas B."/>
            <person name="Abouelleil A."/>
            <person name="Alvarado L."/>
            <person name="Arachchi H.M."/>
            <person name="Berlin A.M."/>
            <person name="Chapman S.B."/>
            <person name="Goldberg J."/>
            <person name="Griggs A."/>
            <person name="Gujja S."/>
            <person name="Hansen M."/>
            <person name="Howarth C."/>
            <person name="Imamovic A."/>
            <person name="Larimer J."/>
            <person name="McCowan C."/>
            <person name="Montmayeur A."/>
            <person name="Murphy C."/>
            <person name="Neiman D."/>
            <person name="Pearson M."/>
            <person name="Priest M."/>
            <person name="Roberts A."/>
            <person name="Saif S."/>
            <person name="Shea T."/>
            <person name="Sisk P."/>
            <person name="Sykes S."/>
            <person name="Wortman J."/>
            <person name="Nusbaum C."/>
            <person name="Birren B."/>
        </authorList>
    </citation>
    <scope>NUCLEOTIDE SEQUENCE [LARGE SCALE GENOMIC DNA]</scope>
    <source>
        <strain evidence="6 7">AMC34</strain>
    </source>
</reference>
<dbReference type="Proteomes" id="UP000006087">
    <property type="component" value="Unassembled WGS sequence"/>
</dbReference>
<gene>
    <name evidence="6" type="ORF">HMPREF1168_02727</name>
</gene>
<dbReference type="PANTHER" id="PTHR30249:SF0">
    <property type="entry name" value="PLASTIDAL GLYCOLATE_GLYCERATE TRANSLOCATOR 1, CHLOROPLASTIC"/>
    <property type="match status" value="1"/>
</dbReference>
<dbReference type="AlphaFoldDB" id="K1IXQ5"/>
<name>K1IXQ5_AERVE</name>
<evidence type="ECO:0000256" key="4">
    <source>
        <dbReference type="ARBA" id="ARBA00023136"/>
    </source>
</evidence>
<comment type="caution">
    <text evidence="6">The sequence shown here is derived from an EMBL/GenBank/DDBJ whole genome shotgun (WGS) entry which is preliminary data.</text>
</comment>
<dbReference type="Pfam" id="PF04172">
    <property type="entry name" value="LrgB"/>
    <property type="match status" value="1"/>
</dbReference>
<dbReference type="PANTHER" id="PTHR30249">
    <property type="entry name" value="PUTATIVE SEROTONIN TRANSPORTER"/>
    <property type="match status" value="1"/>
</dbReference>
<dbReference type="EMBL" id="AGWU01000020">
    <property type="protein sequence ID" value="EKB18953.1"/>
    <property type="molecule type" value="Genomic_DNA"/>
</dbReference>
<dbReference type="InterPro" id="IPR007300">
    <property type="entry name" value="CidB/LrgB"/>
</dbReference>
<keyword evidence="4 5" id="KW-0472">Membrane</keyword>
<feature type="transmembrane region" description="Helical" evidence="5">
    <location>
        <begin position="141"/>
        <end position="164"/>
    </location>
</feature>
<feature type="transmembrane region" description="Helical" evidence="5">
    <location>
        <begin position="89"/>
        <end position="111"/>
    </location>
</feature>
<evidence type="ECO:0000256" key="5">
    <source>
        <dbReference type="SAM" id="Phobius"/>
    </source>
</evidence>
<evidence type="ECO:0000256" key="2">
    <source>
        <dbReference type="ARBA" id="ARBA00022692"/>
    </source>
</evidence>
<comment type="subcellular location">
    <subcellularLocation>
        <location evidence="1">Membrane</location>
        <topology evidence="1">Multi-pass membrane protein</topology>
    </subcellularLocation>
</comment>
<evidence type="ECO:0000313" key="7">
    <source>
        <dbReference type="Proteomes" id="UP000006087"/>
    </source>
</evidence>
<sequence>MIFWLAIPLTLALYFATRALYRRLPWPIINPVLVPTAVIIGLLLWFNLPLEQYERGSSPITMLLEPAVVALALPLYQQARQIQAKLKPILICTLASVLISVCTTLLIGHFMGTDPALLASLATKSITTPLAMSVSQSIGGIPAIAAAVVVVVGIVGALIGYPLLKLLKVTDPEAQGLAMGACAHAIGTATSAEKGITQGAFASLAMVVCGILTAAVAPLLFAIYHWLISSPH</sequence>
<dbReference type="PATRIC" id="fig|1073383.3.peg.2743"/>
<dbReference type="RefSeq" id="WP_005345272.1">
    <property type="nucleotide sequence ID" value="NZ_JH823256.1"/>
</dbReference>
<evidence type="ECO:0000256" key="3">
    <source>
        <dbReference type="ARBA" id="ARBA00022989"/>
    </source>
</evidence>
<keyword evidence="2 5" id="KW-0812">Transmembrane</keyword>